<proteinExistence type="predicted"/>
<evidence type="ECO:0000313" key="1">
    <source>
        <dbReference type="EMBL" id="MFC3106915.1"/>
    </source>
</evidence>
<dbReference type="InterPro" id="IPR045664">
    <property type="entry name" value="DUF6387"/>
</dbReference>
<organism evidence="1 2">
    <name type="scientific">Undibacterium arcticum</name>
    <dbReference type="NCBI Taxonomy" id="1762892"/>
    <lineage>
        <taxon>Bacteria</taxon>
        <taxon>Pseudomonadati</taxon>
        <taxon>Pseudomonadota</taxon>
        <taxon>Betaproteobacteria</taxon>
        <taxon>Burkholderiales</taxon>
        <taxon>Oxalobacteraceae</taxon>
        <taxon>Undibacterium</taxon>
    </lineage>
</organism>
<comment type="caution">
    <text evidence="1">The sequence shown here is derived from an EMBL/GenBank/DDBJ whole genome shotgun (WGS) entry which is preliminary data.</text>
</comment>
<dbReference type="Pfam" id="PF19924">
    <property type="entry name" value="DUF6387"/>
    <property type="match status" value="1"/>
</dbReference>
<evidence type="ECO:0000313" key="2">
    <source>
        <dbReference type="Proteomes" id="UP001595530"/>
    </source>
</evidence>
<dbReference type="RefSeq" id="WP_390322573.1">
    <property type="nucleotide sequence ID" value="NZ_JBHRTP010000007.1"/>
</dbReference>
<dbReference type="Proteomes" id="UP001595530">
    <property type="component" value="Unassembled WGS sequence"/>
</dbReference>
<dbReference type="EMBL" id="JBHRTP010000007">
    <property type="protein sequence ID" value="MFC3106915.1"/>
    <property type="molecule type" value="Genomic_DNA"/>
</dbReference>
<sequence>MNQKQIKNRKDLPEAFSLEKYRPTYDFDINDWINNLQARYMLTVERPYADVKIPSDYILSDPIFKGNKVNQHAGFTKNLSDDASNIRNFTATDLFFCDRKYLGDSLKNYIDEADAIESVKDGDLYSSTLLDTPLYKIDNCCGDGNIMIEVNLHGTDEKIMNDFANWLKTTRREVEIVAPKKKKFTRTDFDDWAKNAILPYIDLTTWASKNGVEITQQLMGNSLFPDEIDVNLPERIRKVIAPMARKIIDSIMLDALIIQANAEQAE</sequence>
<reference evidence="2" key="1">
    <citation type="journal article" date="2019" name="Int. J. Syst. Evol. Microbiol.">
        <title>The Global Catalogue of Microorganisms (GCM) 10K type strain sequencing project: providing services to taxonomists for standard genome sequencing and annotation.</title>
        <authorList>
            <consortium name="The Broad Institute Genomics Platform"/>
            <consortium name="The Broad Institute Genome Sequencing Center for Infectious Disease"/>
            <person name="Wu L."/>
            <person name="Ma J."/>
        </authorList>
    </citation>
    <scope>NUCLEOTIDE SEQUENCE [LARGE SCALE GENOMIC DNA]</scope>
    <source>
        <strain evidence="2">KCTC 42986</strain>
    </source>
</reference>
<protein>
    <submittedName>
        <fullName evidence="1">DUF6387 family protein</fullName>
    </submittedName>
</protein>
<gene>
    <name evidence="1" type="ORF">ACFOFO_02895</name>
</gene>
<keyword evidence="2" id="KW-1185">Reference proteome</keyword>
<accession>A0ABV7EYR9</accession>
<name>A0ABV7EYR9_9BURK</name>